<dbReference type="PANTHER" id="PTHR21485:SF6">
    <property type="entry name" value="N-ACYLNEURAMINATE CYTIDYLYLTRANSFERASE-RELATED"/>
    <property type="match status" value="1"/>
</dbReference>
<dbReference type="InterPro" id="IPR050793">
    <property type="entry name" value="CMP-NeuNAc_synthase"/>
</dbReference>
<evidence type="ECO:0000313" key="2">
    <source>
        <dbReference type="Proteomes" id="UP000027946"/>
    </source>
</evidence>
<dbReference type="RefSeq" id="WP_038265902.1">
    <property type="nucleotide sequence ID" value="NZ_FSRH01000005.1"/>
</dbReference>
<dbReference type="CDD" id="cd02513">
    <property type="entry name" value="CMP-NeuAc_Synthase"/>
    <property type="match status" value="1"/>
</dbReference>
<keyword evidence="1" id="KW-0808">Transferase</keyword>
<accession>A0A069RCL6</accession>
<dbReference type="Gene3D" id="3.90.550.10">
    <property type="entry name" value="Spore Coat Polysaccharide Biosynthesis Protein SpsA, Chain A"/>
    <property type="match status" value="1"/>
</dbReference>
<dbReference type="eggNOG" id="COG1083">
    <property type="taxonomic scope" value="Bacteria"/>
</dbReference>
<dbReference type="SUPFAM" id="SSF53448">
    <property type="entry name" value="Nucleotide-diphospho-sugar transferases"/>
    <property type="match status" value="1"/>
</dbReference>
<sequence length="233" mass="26962">MDKNILAIIPARGGSKRIPQKNLKLLKGKPLIAHTIEECKKSKYIDKIVVSTEDLEIARISELYGAEVPVLRPNELAADEILGIDPIIHMIKWIEDNENYKADYVICLQCTSPFRSAKHIDEAVKKLLESGHDSIVSISECQENPHWMKKMENGIMKDFMENSRFYSRSQELPKIYKLNGAIYMAKTEVILENRNWYTENTIPYVMEKIHSLDIDEPMDFKFAEFLMGSDFEF</sequence>
<evidence type="ECO:0000313" key="1">
    <source>
        <dbReference type="EMBL" id="KDR94766.1"/>
    </source>
</evidence>
<dbReference type="STRING" id="1121324.CLIT_13c00880"/>
<proteinExistence type="predicted"/>
<organism evidence="1 2">
    <name type="scientific">Peptoclostridium litorale DSM 5388</name>
    <dbReference type="NCBI Taxonomy" id="1121324"/>
    <lineage>
        <taxon>Bacteria</taxon>
        <taxon>Bacillati</taxon>
        <taxon>Bacillota</taxon>
        <taxon>Clostridia</taxon>
        <taxon>Peptostreptococcales</taxon>
        <taxon>Peptoclostridiaceae</taxon>
        <taxon>Peptoclostridium</taxon>
    </lineage>
</organism>
<dbReference type="OrthoDB" id="9805604at2"/>
<dbReference type="EC" id="2.7.7.82" evidence="1"/>
<comment type="caution">
    <text evidence="1">The sequence shown here is derived from an EMBL/GenBank/DDBJ whole genome shotgun (WGS) entry which is preliminary data.</text>
</comment>
<dbReference type="GO" id="GO:0008781">
    <property type="term" value="F:N-acylneuraminate cytidylyltransferase activity"/>
    <property type="evidence" value="ECO:0007669"/>
    <property type="project" value="TreeGrafter"/>
</dbReference>
<dbReference type="Proteomes" id="UP000027946">
    <property type="component" value="Unassembled WGS sequence"/>
</dbReference>
<keyword evidence="2" id="KW-1185">Reference proteome</keyword>
<dbReference type="Pfam" id="PF02348">
    <property type="entry name" value="CTP_transf_3"/>
    <property type="match status" value="1"/>
</dbReference>
<protein>
    <submittedName>
        <fullName evidence="1">CMP-N,N'-diacetyllegionaminic acid synthase NeuA</fullName>
        <ecNumber evidence="1">2.7.7.82</ecNumber>
    </submittedName>
</protein>
<dbReference type="AlphaFoldDB" id="A0A069RCL6"/>
<dbReference type="InterPro" id="IPR029044">
    <property type="entry name" value="Nucleotide-diphossugar_trans"/>
</dbReference>
<gene>
    <name evidence="1" type="primary">neuA</name>
    <name evidence="1" type="ORF">CLIT_13c00880</name>
</gene>
<keyword evidence="1" id="KW-0548">Nucleotidyltransferase</keyword>
<dbReference type="PANTHER" id="PTHR21485">
    <property type="entry name" value="HAD SUPERFAMILY MEMBERS CMAS AND KDSC"/>
    <property type="match status" value="1"/>
</dbReference>
<dbReference type="EMBL" id="JJMM01000013">
    <property type="protein sequence ID" value="KDR94766.1"/>
    <property type="molecule type" value="Genomic_DNA"/>
</dbReference>
<dbReference type="InterPro" id="IPR003329">
    <property type="entry name" value="Cytidylyl_trans"/>
</dbReference>
<reference evidence="1 2" key="1">
    <citation type="submission" date="2014-03" db="EMBL/GenBank/DDBJ databases">
        <title>Genome sequence of Clostridium litorale W6, DSM 5388.</title>
        <authorList>
            <person name="Poehlein A."/>
            <person name="Jagirdar A."/>
            <person name="Khonsari B."/>
            <person name="Chibani C.M."/>
            <person name="Gutierrez Gutierrez D.A."/>
            <person name="Davydova E."/>
            <person name="Alghaithi H.S."/>
            <person name="Nair K.P."/>
            <person name="Dhamotharan K."/>
            <person name="Chandran L."/>
            <person name="G W."/>
            <person name="Daniel R."/>
        </authorList>
    </citation>
    <scope>NUCLEOTIDE SEQUENCE [LARGE SCALE GENOMIC DNA]</scope>
    <source>
        <strain evidence="1 2">W6</strain>
    </source>
</reference>
<name>A0A069RCL6_PEPLI</name>